<dbReference type="EMBL" id="CP120733">
    <property type="protein sequence ID" value="WFD09369.1"/>
    <property type="molecule type" value="Genomic_DNA"/>
</dbReference>
<evidence type="ECO:0000313" key="2">
    <source>
        <dbReference type="Proteomes" id="UP001222800"/>
    </source>
</evidence>
<proteinExistence type="predicted"/>
<protein>
    <submittedName>
        <fullName evidence="1">DUF2164 domain-containing protein</fullName>
    </submittedName>
</protein>
<organism evidence="1 2">
    <name type="scientific">Tepidibacter hydrothermalis</name>
    <dbReference type="NCBI Taxonomy" id="3036126"/>
    <lineage>
        <taxon>Bacteria</taxon>
        <taxon>Bacillati</taxon>
        <taxon>Bacillota</taxon>
        <taxon>Clostridia</taxon>
        <taxon>Peptostreptococcales</taxon>
        <taxon>Peptostreptococcaceae</taxon>
        <taxon>Tepidibacter</taxon>
    </lineage>
</organism>
<dbReference type="Pfam" id="PF09932">
    <property type="entry name" value="DUF2164"/>
    <property type="match status" value="1"/>
</dbReference>
<dbReference type="InterPro" id="IPR018680">
    <property type="entry name" value="DUF2164"/>
</dbReference>
<evidence type="ECO:0000313" key="1">
    <source>
        <dbReference type="EMBL" id="WFD09369.1"/>
    </source>
</evidence>
<accession>A0ABY8E917</accession>
<dbReference type="Proteomes" id="UP001222800">
    <property type="component" value="Chromosome"/>
</dbReference>
<dbReference type="RefSeq" id="WP_277731294.1">
    <property type="nucleotide sequence ID" value="NZ_CP120733.1"/>
</dbReference>
<gene>
    <name evidence="1" type="ORF">P4S50_13350</name>
</gene>
<name>A0ABY8E917_9FIRM</name>
<keyword evidence="2" id="KW-1185">Reference proteome</keyword>
<reference evidence="1 2" key="1">
    <citation type="submission" date="2023-03" db="EMBL/GenBank/DDBJ databases">
        <title>Complete genome sequence of Tepidibacter sp. SWIR-1, isolated from a deep-sea hydrothermal vent.</title>
        <authorList>
            <person name="Li X."/>
        </authorList>
    </citation>
    <scope>NUCLEOTIDE SEQUENCE [LARGE SCALE GENOMIC DNA]</scope>
    <source>
        <strain evidence="1 2">SWIR-1</strain>
    </source>
</reference>
<sequence length="79" mass="9417">MSKIKLTDEIKSKIIDDIQIYFFEEKEEDIGRLGAELFLDFIMKKIGPMFYNQGIIDSYHLMEEKIEELYALDITVDKY</sequence>